<dbReference type="Proteomes" id="UP000688137">
    <property type="component" value="Unassembled WGS sequence"/>
</dbReference>
<evidence type="ECO:0000313" key="3">
    <source>
        <dbReference type="EMBL" id="CAD8098928.1"/>
    </source>
</evidence>
<evidence type="ECO:0008006" key="5">
    <source>
        <dbReference type="Google" id="ProtNLM"/>
    </source>
</evidence>
<sequence length="220" mass="26348">MSLSIFSAKTSYYKNGIWWFTKMAARVVGEERWDALRMARRVYGNKFYYGRQQVLFDVFYDWPALANMIGIYPKVDTSHGFLHWATYEAYRDWQEHTLNSDGAFAMWVYLICGVYIAHFTYSYMIPYYWTNLFPVKNEEFVRLRMKDAIASTVQEELFGNQFAEFGWAPHDFHYNRHRCMAGYSHPDDPRTMHMGSFNRKHKYKEHYMKKVGEQSRMAGL</sequence>
<protein>
    <recommendedName>
        <fullName evidence="5">Transmembrane protein</fullName>
    </recommendedName>
</protein>
<evidence type="ECO:0000313" key="2">
    <source>
        <dbReference type="EMBL" id="CAD8093911.1"/>
    </source>
</evidence>
<keyword evidence="1" id="KW-0812">Transmembrane</keyword>
<proteinExistence type="predicted"/>
<accession>A0A8S1NUL5</accession>
<name>A0A8S1NUL5_PARPR</name>
<comment type="caution">
    <text evidence="2">The sequence shown here is derived from an EMBL/GenBank/DDBJ whole genome shotgun (WGS) entry which is preliminary data.</text>
</comment>
<reference evidence="2" key="1">
    <citation type="submission" date="2021-01" db="EMBL/GenBank/DDBJ databases">
        <authorList>
            <consortium name="Genoscope - CEA"/>
            <person name="William W."/>
        </authorList>
    </citation>
    <scope>NUCLEOTIDE SEQUENCE</scope>
</reference>
<keyword evidence="1" id="KW-0472">Membrane</keyword>
<feature type="transmembrane region" description="Helical" evidence="1">
    <location>
        <begin position="107"/>
        <end position="129"/>
    </location>
</feature>
<dbReference type="EMBL" id="CAJJDM010000097">
    <property type="protein sequence ID" value="CAD8093911.1"/>
    <property type="molecule type" value="Genomic_DNA"/>
</dbReference>
<organism evidence="2 4">
    <name type="scientific">Paramecium primaurelia</name>
    <dbReference type="NCBI Taxonomy" id="5886"/>
    <lineage>
        <taxon>Eukaryota</taxon>
        <taxon>Sar</taxon>
        <taxon>Alveolata</taxon>
        <taxon>Ciliophora</taxon>
        <taxon>Intramacronucleata</taxon>
        <taxon>Oligohymenophorea</taxon>
        <taxon>Peniculida</taxon>
        <taxon>Parameciidae</taxon>
        <taxon>Paramecium</taxon>
    </lineage>
</organism>
<dbReference type="AlphaFoldDB" id="A0A8S1NUL5"/>
<dbReference type="OMA" id="NINSEGW"/>
<gene>
    <name evidence="2" type="ORF">PPRIM_AZ9-3.1.T0940120</name>
    <name evidence="3" type="ORF">PPRIM_AZ9-3.1.T1080081</name>
</gene>
<evidence type="ECO:0000256" key="1">
    <source>
        <dbReference type="SAM" id="Phobius"/>
    </source>
</evidence>
<keyword evidence="1" id="KW-1133">Transmembrane helix</keyword>
<evidence type="ECO:0000313" key="4">
    <source>
        <dbReference type="Proteomes" id="UP000688137"/>
    </source>
</evidence>
<keyword evidence="4" id="KW-1185">Reference proteome</keyword>
<dbReference type="EMBL" id="CAJJDM010000111">
    <property type="protein sequence ID" value="CAD8098928.1"/>
    <property type="molecule type" value="Genomic_DNA"/>
</dbReference>